<evidence type="ECO:0000256" key="5">
    <source>
        <dbReference type="ARBA" id="ARBA00022692"/>
    </source>
</evidence>
<dbReference type="AlphaFoldDB" id="A0A4E0R3X7"/>
<name>A0A4E0R3X7_FASHE</name>
<evidence type="ECO:0000256" key="6">
    <source>
        <dbReference type="ARBA" id="ARBA00022777"/>
    </source>
</evidence>
<evidence type="ECO:0000256" key="7">
    <source>
        <dbReference type="ARBA" id="ARBA00022824"/>
    </source>
</evidence>
<evidence type="ECO:0000256" key="3">
    <source>
        <dbReference type="ARBA" id="ARBA00012132"/>
    </source>
</evidence>
<dbReference type="Proteomes" id="UP000230066">
    <property type="component" value="Unassembled WGS sequence"/>
</dbReference>
<feature type="transmembrane region" description="Helical" evidence="10">
    <location>
        <begin position="109"/>
        <end position="135"/>
    </location>
</feature>
<feature type="transmembrane region" description="Helical" evidence="10">
    <location>
        <begin position="82"/>
        <end position="103"/>
    </location>
</feature>
<comment type="caution">
    <text evidence="11">The sequence shown here is derived from an EMBL/GenBank/DDBJ whole genome shotgun (WGS) entry which is preliminary data.</text>
</comment>
<dbReference type="EC" id="2.7.1.108" evidence="3"/>
<evidence type="ECO:0000256" key="2">
    <source>
        <dbReference type="ARBA" id="ARBA00010794"/>
    </source>
</evidence>
<sequence length="479" mass="53764">MDLLLRQKARKSTCSDLLLGLLIPALLLKTNEQEMALDIVVPTSLLFIVMSRVRSVFVLSVGMYTCTILATLVESVFTFRPILILGFIFCSTYNFITLFPQTFTLGEAIILSQLSTVFIQRSSVFCLAFIIFFLIERYFISCSLDSLVFLSCAFGTSVFFLCRLSPAFSLFYNLQGRRLMCYLSVKNCFLLLFWLILFMGCVAFVWISRHVANDARNIMHHDNDVNSKSVSHDSIIDPAIHSTEDAKQAAANQSLGETGPFHAVHKRTPFWMRKVFHFAAGLVYATGILWSPGVLSLASVVLLVLFITLEWIRRRGPKMVVRCLDGVLDPFRDERDSGELIFTPIALLLGLSLPLWWPLCHMRDSTVELDRICEVPKLHPSVWSGVLSIAVGDSMAALVGRAWGRLRWPGTHRTFLGSTASFLSQLVVWIPIARHEGIRWSSGLIPIFAGVLTEAYLEHIDNLITPLIVMIAFPSSLSV</sequence>
<dbReference type="PANTHER" id="PTHR13205:SF15">
    <property type="entry name" value="DOLICHOL KINASE"/>
    <property type="match status" value="1"/>
</dbReference>
<evidence type="ECO:0000256" key="9">
    <source>
        <dbReference type="ARBA" id="ARBA00023136"/>
    </source>
</evidence>
<keyword evidence="6 11" id="KW-0418">Kinase</keyword>
<comment type="similarity">
    <text evidence="2">Belongs to the polyprenol kinase family.</text>
</comment>
<protein>
    <recommendedName>
        <fullName evidence="3">dolichol kinase</fullName>
        <ecNumber evidence="3">2.7.1.108</ecNumber>
    </recommendedName>
</protein>
<dbReference type="PANTHER" id="PTHR13205">
    <property type="entry name" value="TRANSMEMBRANE PROTEIN 15-RELATED"/>
    <property type="match status" value="1"/>
</dbReference>
<feature type="transmembrane region" description="Helical" evidence="10">
    <location>
        <begin position="189"/>
        <end position="207"/>
    </location>
</feature>
<comment type="subcellular location">
    <subcellularLocation>
        <location evidence="1">Endoplasmic reticulum membrane</location>
        <topology evidence="1">Multi-pass membrane protein</topology>
    </subcellularLocation>
</comment>
<accession>A0A4E0R3X7</accession>
<evidence type="ECO:0000313" key="12">
    <source>
        <dbReference type="Proteomes" id="UP000230066"/>
    </source>
</evidence>
<dbReference type="EMBL" id="JXXN02003179">
    <property type="protein sequence ID" value="THD21875.1"/>
    <property type="molecule type" value="Genomic_DNA"/>
</dbReference>
<evidence type="ECO:0000256" key="4">
    <source>
        <dbReference type="ARBA" id="ARBA00022679"/>
    </source>
</evidence>
<feature type="transmembrane region" description="Helical" evidence="10">
    <location>
        <begin position="275"/>
        <end position="290"/>
    </location>
</feature>
<dbReference type="GO" id="GO:0005789">
    <property type="term" value="C:endoplasmic reticulum membrane"/>
    <property type="evidence" value="ECO:0007669"/>
    <property type="project" value="UniProtKB-SubCell"/>
</dbReference>
<keyword evidence="4" id="KW-0808">Transferase</keyword>
<feature type="transmembrane region" description="Helical" evidence="10">
    <location>
        <begin position="147"/>
        <end position="169"/>
    </location>
</feature>
<organism evidence="11 12">
    <name type="scientific">Fasciola hepatica</name>
    <name type="common">Liver fluke</name>
    <dbReference type="NCBI Taxonomy" id="6192"/>
    <lineage>
        <taxon>Eukaryota</taxon>
        <taxon>Metazoa</taxon>
        <taxon>Spiralia</taxon>
        <taxon>Lophotrochozoa</taxon>
        <taxon>Platyhelminthes</taxon>
        <taxon>Trematoda</taxon>
        <taxon>Digenea</taxon>
        <taxon>Plagiorchiida</taxon>
        <taxon>Echinostomata</taxon>
        <taxon>Echinostomatoidea</taxon>
        <taxon>Fasciolidae</taxon>
        <taxon>Fasciola</taxon>
    </lineage>
</organism>
<keyword evidence="5 10" id="KW-0812">Transmembrane</keyword>
<gene>
    <name evidence="11" type="ORF">D915_007205</name>
</gene>
<dbReference type="InterPro" id="IPR032974">
    <property type="entry name" value="Polypren_kinase"/>
</dbReference>
<evidence type="ECO:0000313" key="11">
    <source>
        <dbReference type="EMBL" id="THD21875.1"/>
    </source>
</evidence>
<proteinExistence type="inferred from homology"/>
<evidence type="ECO:0000256" key="8">
    <source>
        <dbReference type="ARBA" id="ARBA00022989"/>
    </source>
</evidence>
<evidence type="ECO:0000256" key="1">
    <source>
        <dbReference type="ARBA" id="ARBA00004477"/>
    </source>
</evidence>
<keyword evidence="8 10" id="KW-1133">Transmembrane helix</keyword>
<keyword evidence="12" id="KW-1185">Reference proteome</keyword>
<feature type="transmembrane region" description="Helical" evidence="10">
    <location>
        <begin position="340"/>
        <end position="359"/>
    </location>
</feature>
<reference evidence="11" key="1">
    <citation type="submission" date="2019-03" db="EMBL/GenBank/DDBJ databases">
        <title>Improved annotation for the trematode Fasciola hepatica.</title>
        <authorList>
            <person name="Choi Y.-J."/>
            <person name="Martin J."/>
            <person name="Mitreva M."/>
        </authorList>
    </citation>
    <scope>NUCLEOTIDE SEQUENCE [LARGE SCALE GENOMIC DNA]</scope>
</reference>
<dbReference type="GO" id="GO:0043048">
    <property type="term" value="P:dolichyl monophosphate biosynthetic process"/>
    <property type="evidence" value="ECO:0007669"/>
    <property type="project" value="TreeGrafter"/>
</dbReference>
<keyword evidence="9 10" id="KW-0472">Membrane</keyword>
<feature type="transmembrane region" description="Helical" evidence="10">
    <location>
        <begin position="56"/>
        <end position="77"/>
    </location>
</feature>
<keyword evidence="7" id="KW-0256">Endoplasmic reticulum</keyword>
<evidence type="ECO:0000256" key="10">
    <source>
        <dbReference type="SAM" id="Phobius"/>
    </source>
</evidence>
<dbReference type="GO" id="GO:0004168">
    <property type="term" value="F:dolichol kinase activity"/>
    <property type="evidence" value="ECO:0007669"/>
    <property type="project" value="UniProtKB-EC"/>
</dbReference>